<evidence type="ECO:0000256" key="2">
    <source>
        <dbReference type="ARBA" id="ARBA00010962"/>
    </source>
</evidence>
<dbReference type="GO" id="GO:0005789">
    <property type="term" value="C:endoplasmic reticulum membrane"/>
    <property type="evidence" value="ECO:0007669"/>
    <property type="project" value="TreeGrafter"/>
</dbReference>
<dbReference type="PROSITE" id="PS51762">
    <property type="entry name" value="GH16_2"/>
    <property type="match status" value="1"/>
</dbReference>
<proteinExistence type="inferred from homology"/>
<dbReference type="KEGG" id="tml:GSTUM_00002130001"/>
<dbReference type="eggNOG" id="ENOG502QR13">
    <property type="taxonomic scope" value="Eukaryota"/>
</dbReference>
<evidence type="ECO:0000256" key="9">
    <source>
        <dbReference type="SAM" id="Phobius"/>
    </source>
</evidence>
<comment type="similarity">
    <text evidence="2">Belongs to the SKN1/KRE6 family.</text>
</comment>
<dbReference type="SUPFAM" id="SSF49899">
    <property type="entry name" value="Concanavalin A-like lectins/glucanases"/>
    <property type="match status" value="1"/>
</dbReference>
<feature type="transmembrane region" description="Helical" evidence="9">
    <location>
        <begin position="115"/>
        <end position="137"/>
    </location>
</feature>
<dbReference type="CDD" id="cd02180">
    <property type="entry name" value="GH16_fungal_KRE6_glucanase"/>
    <property type="match status" value="1"/>
</dbReference>
<keyword evidence="8" id="KW-0961">Cell wall biogenesis/degradation</keyword>
<evidence type="ECO:0000256" key="4">
    <source>
        <dbReference type="ARBA" id="ARBA00022968"/>
    </source>
</evidence>
<organism evidence="11 12">
    <name type="scientific">Tuber melanosporum (strain Mel28)</name>
    <name type="common">Perigord black truffle</name>
    <dbReference type="NCBI Taxonomy" id="656061"/>
    <lineage>
        <taxon>Eukaryota</taxon>
        <taxon>Fungi</taxon>
        <taxon>Dikarya</taxon>
        <taxon>Ascomycota</taxon>
        <taxon>Pezizomycotina</taxon>
        <taxon>Pezizomycetes</taxon>
        <taxon>Pezizales</taxon>
        <taxon>Tuberaceae</taxon>
        <taxon>Tuber</taxon>
    </lineage>
</organism>
<evidence type="ECO:0000256" key="5">
    <source>
        <dbReference type="ARBA" id="ARBA00022989"/>
    </source>
</evidence>
<dbReference type="GO" id="GO:0031505">
    <property type="term" value="P:fungal-type cell wall organization"/>
    <property type="evidence" value="ECO:0007669"/>
    <property type="project" value="TreeGrafter"/>
</dbReference>
<dbReference type="GeneID" id="9187193"/>
<keyword evidence="12" id="KW-1185">Reference proteome</keyword>
<keyword evidence="6 9" id="KW-0472">Membrane</keyword>
<protein>
    <submittedName>
        <fullName evidence="11">(Perigord truffle) hypothetical protein</fullName>
    </submittedName>
</protein>
<sequence>MGDPRCSNSSPVSLSQISKTSLRSIREYSRYPVHRGLRVVTSIAHLGGGEGSQVNEVSDISSYFDSEDPECGFSPYCEGGIAVEFPTIDEKEDDDALHSPDADEGVRPSYKKMAIVIFTCATFVSGLFILFIVWPVLTYGGYGLLGGGYGKGGSLTEQPLSDSDHPLLRNVRSTLIDPHTPESALTRGSVFGKGNLKLVFSDEFNKDGRSFYEGDDPFWQAVDLHYAVTHDLEWYDPDAVTTRDGTLQMRLDVFRNHDLNYRSGMIQSWNKLCFKGGVLEVSVSLPGPPSVPGLWPGIWTIGNLARPGYSATTEGVWPYSYNKCDLGITPNQTSFDGLSSLPGQKLASCVCESEDHPNPGTGRGAPEIDVLEATADGDLNSGAVTQSYQVAPFDTWHKPDYDYLAINNPNVTKINEWKGGPFQQAISGMLVKSNLYQKYSFEYIPGEEDGAIAWFVGDEETFRVLGPAIGSNGNISQREISREPMSIVMDLGFSASWSWTGQADSRPMLEEGVTLYIDYVRVYQQEGEESITCDPPGYPTTDYIAKHPKAYTNLSFTAWGDTGYPWPKSKMVHGC</sequence>
<dbReference type="GO" id="GO:0005886">
    <property type="term" value="C:plasma membrane"/>
    <property type="evidence" value="ECO:0007669"/>
    <property type="project" value="TreeGrafter"/>
</dbReference>
<evidence type="ECO:0000313" key="12">
    <source>
        <dbReference type="Proteomes" id="UP000006911"/>
    </source>
</evidence>
<keyword evidence="4" id="KW-0735">Signal-anchor</keyword>
<dbReference type="PANTHER" id="PTHR31361:SF14">
    <property type="entry name" value="GH16 DOMAIN-CONTAINING PROTEIN"/>
    <property type="match status" value="1"/>
</dbReference>
<accession>D5G6M4</accession>
<dbReference type="GO" id="GO:0006078">
    <property type="term" value="P:(1-&gt;6)-beta-D-glucan biosynthetic process"/>
    <property type="evidence" value="ECO:0007669"/>
    <property type="project" value="TreeGrafter"/>
</dbReference>
<dbReference type="PANTHER" id="PTHR31361">
    <property type="entry name" value="BETA-GLUCAN SYNTHESIS-ASSOCIATED PROTEIN KRE6-RELATED"/>
    <property type="match status" value="1"/>
</dbReference>
<reference evidence="11 12" key="1">
    <citation type="journal article" date="2010" name="Nature">
        <title>Perigord black truffle genome uncovers evolutionary origins and mechanisms of symbiosis.</title>
        <authorList>
            <person name="Martin F."/>
            <person name="Kohler A."/>
            <person name="Murat C."/>
            <person name="Balestrini R."/>
            <person name="Coutinho P.M."/>
            <person name="Jaillon O."/>
            <person name="Montanini B."/>
            <person name="Morin E."/>
            <person name="Noel B."/>
            <person name="Percudani R."/>
            <person name="Porcel B."/>
            <person name="Rubini A."/>
            <person name="Amicucci A."/>
            <person name="Amselem J."/>
            <person name="Anthouard V."/>
            <person name="Arcioni S."/>
            <person name="Artiguenave F."/>
            <person name="Aury J.M."/>
            <person name="Ballario P."/>
            <person name="Bolchi A."/>
            <person name="Brenna A."/>
            <person name="Brun A."/>
            <person name="Buee M."/>
            <person name="Cantarel B."/>
            <person name="Chevalier G."/>
            <person name="Couloux A."/>
            <person name="Da Silva C."/>
            <person name="Denoeud F."/>
            <person name="Duplessis S."/>
            <person name="Ghignone S."/>
            <person name="Hilselberger B."/>
            <person name="Iotti M."/>
            <person name="Marcais B."/>
            <person name="Mello A."/>
            <person name="Miranda M."/>
            <person name="Pacioni G."/>
            <person name="Quesneville H."/>
            <person name="Riccioni C."/>
            <person name="Ruotolo R."/>
            <person name="Splivallo R."/>
            <person name="Stocchi V."/>
            <person name="Tisserant E."/>
            <person name="Viscomi A.R."/>
            <person name="Zambonelli A."/>
            <person name="Zampieri E."/>
            <person name="Henrissat B."/>
            <person name="Lebrun M.H."/>
            <person name="Paolocci F."/>
            <person name="Bonfante P."/>
            <person name="Ottonello S."/>
            <person name="Wincker P."/>
        </authorList>
    </citation>
    <scope>NUCLEOTIDE SEQUENCE [LARGE SCALE GENOMIC DNA]</scope>
    <source>
        <strain evidence="11 12">Mel28</strain>
    </source>
</reference>
<evidence type="ECO:0000313" key="11">
    <source>
        <dbReference type="EMBL" id="CAZ80167.1"/>
    </source>
</evidence>
<dbReference type="InterPro" id="IPR013320">
    <property type="entry name" value="ConA-like_dom_sf"/>
</dbReference>
<dbReference type="RefSeq" id="XP_002836010.1">
    <property type="nucleotide sequence ID" value="XM_002835964.1"/>
</dbReference>
<name>D5G6M4_TUBMM</name>
<dbReference type="Proteomes" id="UP000006911">
    <property type="component" value="Unassembled WGS sequence"/>
</dbReference>
<dbReference type="AlphaFoldDB" id="D5G6M4"/>
<evidence type="ECO:0000256" key="7">
    <source>
        <dbReference type="ARBA" id="ARBA00023180"/>
    </source>
</evidence>
<gene>
    <name evidence="11" type="ORF">GSTUM_00002130001</name>
</gene>
<evidence type="ECO:0000256" key="3">
    <source>
        <dbReference type="ARBA" id="ARBA00022692"/>
    </source>
</evidence>
<keyword evidence="3 9" id="KW-0812">Transmembrane</keyword>
<dbReference type="GO" id="GO:0015926">
    <property type="term" value="F:glucosidase activity"/>
    <property type="evidence" value="ECO:0007669"/>
    <property type="project" value="TreeGrafter"/>
</dbReference>
<comment type="subcellular location">
    <subcellularLocation>
        <location evidence="1">Membrane</location>
        <topology evidence="1">Single-pass type II membrane protein</topology>
    </subcellularLocation>
</comment>
<dbReference type="InterPro" id="IPR005629">
    <property type="entry name" value="Skn1/Kre6/Sbg1"/>
</dbReference>
<dbReference type="EMBL" id="FN430012">
    <property type="protein sequence ID" value="CAZ80167.1"/>
    <property type="molecule type" value="Genomic_DNA"/>
</dbReference>
<feature type="domain" description="GH16" evidence="10">
    <location>
        <begin position="175"/>
        <end position="528"/>
    </location>
</feature>
<dbReference type="HOGENOM" id="CLU_010811_4_3_1"/>
<evidence type="ECO:0000259" key="10">
    <source>
        <dbReference type="PROSITE" id="PS51762"/>
    </source>
</evidence>
<dbReference type="Pfam" id="PF03935">
    <property type="entry name" value="SKN1_KRE6_Sbg1"/>
    <property type="match status" value="1"/>
</dbReference>
<dbReference type="OMA" id="AHIEAYT"/>
<dbReference type="InterPro" id="IPR000757">
    <property type="entry name" value="Beta-glucanase-like"/>
</dbReference>
<dbReference type="InParanoid" id="D5G6M4"/>
<dbReference type="Gene3D" id="2.60.120.200">
    <property type="match status" value="1"/>
</dbReference>
<evidence type="ECO:0000256" key="1">
    <source>
        <dbReference type="ARBA" id="ARBA00004606"/>
    </source>
</evidence>
<dbReference type="FunCoup" id="D5G6M4">
    <property type="interactions" value="148"/>
</dbReference>
<keyword evidence="7" id="KW-0325">Glycoprotein</keyword>
<evidence type="ECO:0000256" key="6">
    <source>
        <dbReference type="ARBA" id="ARBA00023136"/>
    </source>
</evidence>
<evidence type="ECO:0000256" key="8">
    <source>
        <dbReference type="ARBA" id="ARBA00023316"/>
    </source>
</evidence>
<keyword evidence="5 9" id="KW-1133">Transmembrane helix</keyword>